<dbReference type="AlphaFoldDB" id="A0A432WXG5"/>
<dbReference type="Pfam" id="PF00563">
    <property type="entry name" value="EAL"/>
    <property type="match status" value="1"/>
</dbReference>
<proteinExistence type="predicted"/>
<dbReference type="CDD" id="cd01948">
    <property type="entry name" value="EAL"/>
    <property type="match status" value="1"/>
</dbReference>
<dbReference type="SUPFAM" id="SSF141868">
    <property type="entry name" value="EAL domain-like"/>
    <property type="match status" value="1"/>
</dbReference>
<dbReference type="PROSITE" id="PS50883">
    <property type="entry name" value="EAL"/>
    <property type="match status" value="1"/>
</dbReference>
<dbReference type="GO" id="GO:0071111">
    <property type="term" value="F:cyclic-guanylate-specific phosphodiesterase activity"/>
    <property type="evidence" value="ECO:0007669"/>
    <property type="project" value="InterPro"/>
</dbReference>
<dbReference type="InterPro" id="IPR001633">
    <property type="entry name" value="EAL_dom"/>
</dbReference>
<dbReference type="InterPro" id="IPR050706">
    <property type="entry name" value="Cyclic-di-GMP_PDE-like"/>
</dbReference>
<dbReference type="Gene3D" id="3.20.20.450">
    <property type="entry name" value="EAL domain"/>
    <property type="match status" value="1"/>
</dbReference>
<dbReference type="Proteomes" id="UP000286934">
    <property type="component" value="Unassembled WGS sequence"/>
</dbReference>
<gene>
    <name evidence="2" type="ORF">CWE13_02235</name>
</gene>
<organism evidence="2 3">
    <name type="scientific">Aliidiomarina shirensis</name>
    <dbReference type="NCBI Taxonomy" id="1048642"/>
    <lineage>
        <taxon>Bacteria</taxon>
        <taxon>Pseudomonadati</taxon>
        <taxon>Pseudomonadota</taxon>
        <taxon>Gammaproteobacteria</taxon>
        <taxon>Alteromonadales</taxon>
        <taxon>Idiomarinaceae</taxon>
        <taxon>Aliidiomarina</taxon>
    </lineage>
</organism>
<evidence type="ECO:0000259" key="1">
    <source>
        <dbReference type="PROSITE" id="PS50883"/>
    </source>
</evidence>
<protein>
    <submittedName>
        <fullName evidence="2">Diguanylate phosphodiesterase</fullName>
    </submittedName>
</protein>
<dbReference type="RefSeq" id="WP_126805699.1">
    <property type="nucleotide sequence ID" value="NZ_PIPP01000001.1"/>
</dbReference>
<dbReference type="OrthoDB" id="1673646at2"/>
<dbReference type="PANTHER" id="PTHR33121:SF15">
    <property type="entry name" value="BLUE LIGHT- AND TEMPERATURE-REGULATED ANTIREPRESSOR BLUF"/>
    <property type="match status" value="1"/>
</dbReference>
<dbReference type="PANTHER" id="PTHR33121">
    <property type="entry name" value="CYCLIC DI-GMP PHOSPHODIESTERASE PDEF"/>
    <property type="match status" value="1"/>
</dbReference>
<dbReference type="SMART" id="SM00052">
    <property type="entry name" value="EAL"/>
    <property type="match status" value="1"/>
</dbReference>
<evidence type="ECO:0000313" key="2">
    <source>
        <dbReference type="EMBL" id="RUO38480.1"/>
    </source>
</evidence>
<dbReference type="EMBL" id="PIPP01000001">
    <property type="protein sequence ID" value="RUO38480.1"/>
    <property type="molecule type" value="Genomic_DNA"/>
</dbReference>
<name>A0A432WXG5_9GAMM</name>
<keyword evidence="3" id="KW-1185">Reference proteome</keyword>
<dbReference type="InterPro" id="IPR035919">
    <property type="entry name" value="EAL_sf"/>
</dbReference>
<comment type="caution">
    <text evidence="2">The sequence shown here is derived from an EMBL/GenBank/DDBJ whole genome shotgun (WGS) entry which is preliminary data.</text>
</comment>
<evidence type="ECO:0000313" key="3">
    <source>
        <dbReference type="Proteomes" id="UP000286934"/>
    </source>
</evidence>
<reference evidence="3" key="1">
    <citation type="journal article" date="2018" name="Front. Microbiol.">
        <title>Genome-Based Analysis Reveals the Taxonomy and Diversity of the Family Idiomarinaceae.</title>
        <authorList>
            <person name="Liu Y."/>
            <person name="Lai Q."/>
            <person name="Shao Z."/>
        </authorList>
    </citation>
    <scope>NUCLEOTIDE SEQUENCE [LARGE SCALE GENOMIC DNA]</scope>
    <source>
        <strain evidence="3">AIS</strain>
    </source>
</reference>
<accession>A0A432WXG5</accession>
<feature type="domain" description="EAL" evidence="1">
    <location>
        <begin position="9"/>
        <end position="255"/>
    </location>
</feature>
<sequence length="255" mass="28685">MSTNFPKDMEPVIGCNRCAVDLPFKFTFAFQPIVNVASKTMFGYEALVRGCDGSSAWSVLSQVNDDNRYMFDQACRVTAIRLAGKLKLDSVLSINFLPNAVYEPAHCIRSTLLAAKESNFPVENLMFEITESEQVHDADHLTKIFKNYSEQGFITAIDDFGAGHAGLNLLSSFQPRVMKIDMELVRNIHEITVKQIIVDSLLTMCMRLGITPLAEGVETREEVDYFKSKGVDLMQGYFFAKPGFEELPEVDYQSF</sequence>